<dbReference type="InterPro" id="IPR034660">
    <property type="entry name" value="DinB/YfiT-like"/>
</dbReference>
<evidence type="ECO:0000313" key="2">
    <source>
        <dbReference type="Proteomes" id="UP001484535"/>
    </source>
</evidence>
<protein>
    <submittedName>
        <fullName evidence="1">DUF1993 domain-containing protein</fullName>
    </submittedName>
</protein>
<dbReference type="PANTHER" id="PTHR36922">
    <property type="entry name" value="BLL2446 PROTEIN"/>
    <property type="match status" value="1"/>
</dbReference>
<dbReference type="RefSeq" id="WP_346783854.1">
    <property type="nucleotide sequence ID" value="NZ_JBDLBR010000001.1"/>
</dbReference>
<accession>A0ABV0CUU0</accession>
<dbReference type="Proteomes" id="UP001484535">
    <property type="component" value="Unassembled WGS sequence"/>
</dbReference>
<comment type="caution">
    <text evidence="1">The sequence shown here is derived from an EMBL/GenBank/DDBJ whole genome shotgun (WGS) entry which is preliminary data.</text>
</comment>
<reference evidence="1 2" key="1">
    <citation type="submission" date="2024-05" db="EMBL/GenBank/DDBJ databases">
        <authorList>
            <person name="Park S."/>
        </authorList>
    </citation>
    <scope>NUCLEOTIDE SEQUENCE [LARGE SCALE GENOMIC DNA]</scope>
    <source>
        <strain evidence="1 2">DGU5</strain>
    </source>
</reference>
<dbReference type="PANTHER" id="PTHR36922:SF1">
    <property type="entry name" value="DUF1993 DOMAIN-CONTAINING PROTEIN"/>
    <property type="match status" value="1"/>
</dbReference>
<sequence>MQLADILVPTYLQMLGALSAWLGKAVQQLPEAETETLLSKRLADDMLPLATQVRFSCVQALEGMHRLRGEDLPPLVDELLTEGRNAGEQPGTIADACARIEQVLAEVRKLAEDMPAGDEDRPLEHALPMGIVFDLTAAQYARDWALGQFYFHIMIAYAILRAGGVDLGKADYVAHMFQYVRPGSMPTA</sequence>
<dbReference type="Pfam" id="PF09351">
    <property type="entry name" value="DUF1993"/>
    <property type="match status" value="1"/>
</dbReference>
<gene>
    <name evidence="1" type="ORF">ABDJ38_04475</name>
</gene>
<dbReference type="EMBL" id="JBDLBR010000001">
    <property type="protein sequence ID" value="MEN7536421.1"/>
    <property type="molecule type" value="Genomic_DNA"/>
</dbReference>
<keyword evidence="2" id="KW-1185">Reference proteome</keyword>
<proteinExistence type="predicted"/>
<dbReference type="SUPFAM" id="SSF109854">
    <property type="entry name" value="DinB/YfiT-like putative metalloenzymes"/>
    <property type="match status" value="1"/>
</dbReference>
<evidence type="ECO:0000313" key="1">
    <source>
        <dbReference type="EMBL" id="MEN7536421.1"/>
    </source>
</evidence>
<dbReference type="Gene3D" id="1.20.120.450">
    <property type="entry name" value="dinb family like domain"/>
    <property type="match status" value="1"/>
</dbReference>
<name>A0ABV0CUU0_9SPHN</name>
<organism evidence="1 2">
    <name type="scientific">Aurantiacibacter flavus</name>
    <dbReference type="NCBI Taxonomy" id="3145232"/>
    <lineage>
        <taxon>Bacteria</taxon>
        <taxon>Pseudomonadati</taxon>
        <taxon>Pseudomonadota</taxon>
        <taxon>Alphaproteobacteria</taxon>
        <taxon>Sphingomonadales</taxon>
        <taxon>Erythrobacteraceae</taxon>
        <taxon>Aurantiacibacter</taxon>
    </lineage>
</organism>
<dbReference type="InterPro" id="IPR018531">
    <property type="entry name" value="DUF1993"/>
</dbReference>